<sequence length="259" mass="28641">MEAKTMFSDLRRSGLSRLFALSLGLELTILVSLPAFGRAETLSKVANTNSSSIVFMENFDPPGDGEPQDTFGAGSRDGSRCEGDSAAFRPVMSARNYGLTLSDRPQVFVYVPETTAREVVLLFRDEAQQEYHRAFLPIAARSQVVGFQLPADRGLLSVGKNYQWSLAVVCGETLQPDDPVFSGWVQRVERTETIARQLAGKSTLERAQWYAKQGYWYDTIATLAQAKSELEPGEFDPIWQQFLNSVGLGAIATERLGEN</sequence>
<evidence type="ECO:0000313" key="1">
    <source>
        <dbReference type="EMBL" id="QIZ71326.1"/>
    </source>
</evidence>
<accession>A0A6H1TYP0</accession>
<name>A0A6H1TYP0_9CYAN</name>
<protein>
    <submittedName>
        <fullName evidence="1">DUF928 domain-containing protein</fullName>
    </submittedName>
</protein>
<keyword evidence="2" id="KW-1185">Reference proteome</keyword>
<dbReference type="Proteomes" id="UP000500857">
    <property type="component" value="Chromosome"/>
</dbReference>
<dbReference type="KEGG" id="oxy:HCG48_12635"/>
<dbReference type="Pfam" id="PF06051">
    <property type="entry name" value="DUF928"/>
    <property type="match status" value="1"/>
</dbReference>
<dbReference type="InterPro" id="IPR010328">
    <property type="entry name" value="DUF928"/>
</dbReference>
<evidence type="ECO:0000313" key="2">
    <source>
        <dbReference type="Proteomes" id="UP000500857"/>
    </source>
</evidence>
<dbReference type="RefSeq" id="WP_168569479.1">
    <property type="nucleotide sequence ID" value="NZ_CP051167.1"/>
</dbReference>
<proteinExistence type="predicted"/>
<gene>
    <name evidence="1" type="ORF">HCG48_12635</name>
</gene>
<reference evidence="1 2" key="1">
    <citation type="submission" date="2020-04" db="EMBL/GenBank/DDBJ databases">
        <authorList>
            <person name="Basu S."/>
            <person name="Maruthanayagam V."/>
            <person name="Chakraborty S."/>
            <person name="Pramanik A."/>
            <person name="Mukherjee J."/>
            <person name="Brink B."/>
        </authorList>
    </citation>
    <scope>NUCLEOTIDE SEQUENCE [LARGE SCALE GENOMIC DNA]</scope>
    <source>
        <strain evidence="1 2">AP17</strain>
    </source>
</reference>
<dbReference type="EMBL" id="CP051167">
    <property type="protein sequence ID" value="QIZ71326.1"/>
    <property type="molecule type" value="Genomic_DNA"/>
</dbReference>
<dbReference type="AlphaFoldDB" id="A0A6H1TYP0"/>
<organism evidence="1 2">
    <name type="scientific">Oxynema aestuarii AP17</name>
    <dbReference type="NCBI Taxonomy" id="2064643"/>
    <lineage>
        <taxon>Bacteria</taxon>
        <taxon>Bacillati</taxon>
        <taxon>Cyanobacteriota</taxon>
        <taxon>Cyanophyceae</taxon>
        <taxon>Oscillatoriophycideae</taxon>
        <taxon>Oscillatoriales</taxon>
        <taxon>Oscillatoriaceae</taxon>
        <taxon>Oxynema</taxon>
        <taxon>Oxynema aestuarii</taxon>
    </lineage>
</organism>